<protein>
    <recommendedName>
        <fullName evidence="4">Sporulation protein YpjB (SpoYpjB)</fullName>
    </recommendedName>
</protein>
<proteinExistence type="predicted"/>
<evidence type="ECO:0008006" key="4">
    <source>
        <dbReference type="Google" id="ProtNLM"/>
    </source>
</evidence>
<dbReference type="STRING" id="1499687.BN1080_00312"/>
<keyword evidence="3" id="KW-1185">Reference proteome</keyword>
<dbReference type="OrthoDB" id="2428942at2"/>
<accession>A0A098EHV6</accession>
<dbReference type="RefSeq" id="WP_052649866.1">
    <property type="nucleotide sequence ID" value="NZ_CCXS01000001.1"/>
</dbReference>
<sequence>MKKFLLSVLGGLLIGGVLSFFLWDYSAPTFEVINDNGENYSITEMDFDFVFNASLLILAFSVLLYVIWILVDKKKDEKFLAEYERDKKSGH</sequence>
<gene>
    <name evidence="2" type="ORF">BN1080_00312</name>
</gene>
<evidence type="ECO:0000313" key="3">
    <source>
        <dbReference type="Proteomes" id="UP000043699"/>
    </source>
</evidence>
<keyword evidence="1" id="KW-0812">Transmembrane</keyword>
<keyword evidence="1" id="KW-1133">Transmembrane helix</keyword>
<organism evidence="2 3">
    <name type="scientific">Planococcus massiliensis</name>
    <dbReference type="NCBI Taxonomy" id="1499687"/>
    <lineage>
        <taxon>Bacteria</taxon>
        <taxon>Bacillati</taxon>
        <taxon>Bacillota</taxon>
        <taxon>Bacilli</taxon>
        <taxon>Bacillales</taxon>
        <taxon>Caryophanaceae</taxon>
        <taxon>Planococcus</taxon>
    </lineage>
</organism>
<name>A0A098EHV6_9BACL</name>
<evidence type="ECO:0000256" key="1">
    <source>
        <dbReference type="SAM" id="Phobius"/>
    </source>
</evidence>
<feature type="transmembrane region" description="Helical" evidence="1">
    <location>
        <begin position="49"/>
        <end position="71"/>
    </location>
</feature>
<evidence type="ECO:0000313" key="2">
    <source>
        <dbReference type="EMBL" id="CEG21402.1"/>
    </source>
</evidence>
<dbReference type="AlphaFoldDB" id="A0A098EHV6"/>
<dbReference type="EMBL" id="CCXS01000001">
    <property type="protein sequence ID" value="CEG21402.1"/>
    <property type="molecule type" value="Genomic_DNA"/>
</dbReference>
<dbReference type="Proteomes" id="UP000043699">
    <property type="component" value="Unassembled WGS sequence"/>
</dbReference>
<keyword evidence="1" id="KW-0472">Membrane</keyword>
<reference evidence="2 3" key="1">
    <citation type="submission" date="2014-09" db="EMBL/GenBank/DDBJ databases">
        <authorList>
            <person name="Urmite Genomes Urmite Genomes"/>
        </authorList>
    </citation>
    <scope>NUCLEOTIDE SEQUENCE [LARGE SCALE GENOMIC DNA]</scope>
    <source>
        <strain evidence="2 3">ES2</strain>
    </source>
</reference>